<dbReference type="PANTHER" id="PTHR23105">
    <property type="entry name" value="RIBOSOMAL PROTEIN L7AE FAMILY MEMBER"/>
    <property type="match status" value="1"/>
</dbReference>
<dbReference type="Gene3D" id="3.40.50.790">
    <property type="match status" value="1"/>
</dbReference>
<evidence type="ECO:0000256" key="6">
    <source>
        <dbReference type="ARBA" id="ARBA00023054"/>
    </source>
</evidence>
<keyword evidence="2" id="KW-1017">Isopeptide bond</keyword>
<dbReference type="GeneTree" id="ENSGT00440000038603"/>
<evidence type="ECO:0000256" key="8">
    <source>
        <dbReference type="ARBA" id="ARBA00054167"/>
    </source>
</evidence>
<dbReference type="OMA" id="PQRAYKN"/>
<evidence type="ECO:0000256" key="7">
    <source>
        <dbReference type="ARBA" id="ARBA00023242"/>
    </source>
</evidence>
<keyword evidence="13" id="KW-1185">Reference proteome</keyword>
<evidence type="ECO:0000256" key="1">
    <source>
        <dbReference type="ARBA" id="ARBA00004604"/>
    </source>
</evidence>
<evidence type="ECO:0000313" key="13">
    <source>
        <dbReference type="Proteomes" id="UP000242638"/>
    </source>
</evidence>
<evidence type="ECO:0000256" key="10">
    <source>
        <dbReference type="ARBA" id="ARBA00070787"/>
    </source>
</evidence>
<evidence type="ECO:0000256" key="9">
    <source>
        <dbReference type="ARBA" id="ARBA00061550"/>
    </source>
</evidence>
<comment type="similarity">
    <text evidence="9">Belongs to the universal ribosomal protein uL1 family. Highly divergent.</text>
</comment>
<dbReference type="SUPFAM" id="SSF56808">
    <property type="entry name" value="Ribosomal protein L1"/>
    <property type="match status" value="1"/>
</dbReference>
<dbReference type="Ensembl" id="ENSPRET00000024893.1">
    <property type="protein sequence ID" value="ENSPREP00000024646.1"/>
    <property type="gene ID" value="ENSPREG00000016619.1"/>
</dbReference>
<dbReference type="Bgee" id="ENSPREG00000016619">
    <property type="expression patterns" value="Expressed in caudal fin and 1 other cell type or tissue"/>
</dbReference>
<dbReference type="FunFam" id="3.40.50.790:FF:000004">
    <property type="entry name" value="Ribosomal L1 domain-containing 1-like 1"/>
    <property type="match status" value="1"/>
</dbReference>
<dbReference type="InterPro" id="IPR028364">
    <property type="entry name" value="Ribosomal_uL1/biogenesis"/>
</dbReference>
<keyword evidence="3" id="KW-0597">Phosphoprotein</keyword>
<dbReference type="Proteomes" id="UP000242638">
    <property type="component" value="Unassembled WGS sequence"/>
</dbReference>
<feature type="compositionally biased region" description="Basic and acidic residues" evidence="11">
    <location>
        <begin position="259"/>
        <end position="276"/>
    </location>
</feature>
<name>A0A3P9PS16_POERE</name>
<proteinExistence type="inferred from homology"/>
<dbReference type="Pfam" id="PF00687">
    <property type="entry name" value="Ribosomal_L1"/>
    <property type="match status" value="1"/>
</dbReference>
<dbReference type="InterPro" id="IPR016095">
    <property type="entry name" value="Ribosomal_uL1_3-a/b-sand"/>
</dbReference>
<dbReference type="CDD" id="cd00403">
    <property type="entry name" value="Ribosomal_L1"/>
    <property type="match status" value="1"/>
</dbReference>
<evidence type="ECO:0000313" key="12">
    <source>
        <dbReference type="Ensembl" id="ENSPREP00000024646.1"/>
    </source>
</evidence>
<dbReference type="AlphaFoldDB" id="A0A3P9PS16"/>
<dbReference type="GO" id="GO:0005730">
    <property type="term" value="C:nucleolus"/>
    <property type="evidence" value="ECO:0007669"/>
    <property type="project" value="UniProtKB-SubCell"/>
</dbReference>
<keyword evidence="7" id="KW-0539">Nucleus</keyword>
<dbReference type="GO" id="GO:0003723">
    <property type="term" value="F:RNA binding"/>
    <property type="evidence" value="ECO:0007669"/>
    <property type="project" value="InterPro"/>
</dbReference>
<accession>A0A3P9PS16</accession>
<organism evidence="12 13">
    <name type="scientific">Poecilia reticulata</name>
    <name type="common">Guppy</name>
    <name type="synonym">Acanthophacelus reticulatus</name>
    <dbReference type="NCBI Taxonomy" id="8081"/>
    <lineage>
        <taxon>Eukaryota</taxon>
        <taxon>Metazoa</taxon>
        <taxon>Chordata</taxon>
        <taxon>Craniata</taxon>
        <taxon>Vertebrata</taxon>
        <taxon>Euteleostomi</taxon>
        <taxon>Actinopterygii</taxon>
        <taxon>Neopterygii</taxon>
        <taxon>Teleostei</taxon>
        <taxon>Neoteleostei</taxon>
        <taxon>Acanthomorphata</taxon>
        <taxon>Ovalentaria</taxon>
        <taxon>Atherinomorphae</taxon>
        <taxon>Cyprinodontiformes</taxon>
        <taxon>Poeciliidae</taxon>
        <taxon>Poeciliinae</taxon>
        <taxon>Poecilia</taxon>
    </lineage>
</organism>
<comment type="function">
    <text evidence="8">Regulates cellular senescence through inhibition of PTEN translation. Acts as a pro-apoptotic regulator in response to DNA damage.</text>
</comment>
<feature type="compositionally biased region" description="Low complexity" evidence="11">
    <location>
        <begin position="316"/>
        <end position="325"/>
    </location>
</feature>
<dbReference type="Gene3D" id="3.30.190.20">
    <property type="match status" value="1"/>
</dbReference>
<feature type="region of interest" description="Disordered" evidence="11">
    <location>
        <begin position="340"/>
        <end position="385"/>
    </location>
</feature>
<evidence type="ECO:0000256" key="11">
    <source>
        <dbReference type="SAM" id="MobiDB-lite"/>
    </source>
</evidence>
<evidence type="ECO:0000256" key="2">
    <source>
        <dbReference type="ARBA" id="ARBA00022499"/>
    </source>
</evidence>
<evidence type="ECO:0000256" key="5">
    <source>
        <dbReference type="ARBA" id="ARBA00022990"/>
    </source>
</evidence>
<comment type="subcellular location">
    <subcellularLocation>
        <location evidence="1">Nucleus</location>
        <location evidence="1">Nucleolus</location>
    </subcellularLocation>
</comment>
<protein>
    <recommendedName>
        <fullName evidence="10">Ribosomal L1 domain-containing protein 1</fullName>
    </recommendedName>
</protein>
<reference evidence="12" key="2">
    <citation type="submission" date="2025-08" db="UniProtKB">
        <authorList>
            <consortium name="Ensembl"/>
        </authorList>
    </citation>
    <scope>IDENTIFICATION</scope>
    <source>
        <strain evidence="12">Guanapo</strain>
    </source>
</reference>
<keyword evidence="6" id="KW-0175">Coiled coil</keyword>
<keyword evidence="4" id="KW-0832">Ubl conjugation</keyword>
<evidence type="ECO:0000256" key="3">
    <source>
        <dbReference type="ARBA" id="ARBA00022553"/>
    </source>
</evidence>
<feature type="compositionally biased region" description="Basic residues" evidence="11">
    <location>
        <begin position="366"/>
        <end position="385"/>
    </location>
</feature>
<feature type="compositionally biased region" description="Polar residues" evidence="11">
    <location>
        <begin position="348"/>
        <end position="360"/>
    </location>
</feature>
<feature type="region of interest" description="Disordered" evidence="11">
    <location>
        <begin position="259"/>
        <end position="325"/>
    </location>
</feature>
<feature type="compositionally biased region" description="Acidic residues" evidence="11">
    <location>
        <begin position="285"/>
        <end position="296"/>
    </location>
</feature>
<dbReference type="InterPro" id="IPR023674">
    <property type="entry name" value="Ribosomal_uL1-like"/>
</dbReference>
<keyword evidence="5" id="KW-0007">Acetylation</keyword>
<reference evidence="12" key="3">
    <citation type="submission" date="2025-09" db="UniProtKB">
        <authorList>
            <consortium name="Ensembl"/>
        </authorList>
    </citation>
    <scope>IDENTIFICATION</scope>
    <source>
        <strain evidence="12">Guanapo</strain>
    </source>
</reference>
<dbReference type="InterPro" id="IPR050257">
    <property type="entry name" value="eL8/uL1-like"/>
</dbReference>
<reference evidence="13" key="1">
    <citation type="submission" date="2013-11" db="EMBL/GenBank/DDBJ databases">
        <title>The genomic landscape of the Guanapo guppy.</title>
        <authorList>
            <person name="Kuenstner A."/>
            <person name="Dreyer C."/>
        </authorList>
    </citation>
    <scope>NUCLEOTIDE SEQUENCE</scope>
    <source>
        <strain evidence="13">Guanapo</strain>
    </source>
</reference>
<sequence length="385" mass="43033">DRLLFTGGFNQSRLLSQVKKAVQALQSFLKSKSREDVLLLDDGEPISLLFSLWKIPRQTQTIRIPLPHGQRSDTDQVCLFTKDEPRMTAEQNQRFYRKLLEERGVTSVSEIIPLKTLKKEYKPHEAKRRLLGNFDVFLSDERIRRLLPSHLGKHFYATKKMPISINLQSSNLGRNVQRLVQGTRLTVTNRGSCSMARVAHANMTADEVTENVEAAVQTVAAKLRMKGSIVKLIHLKSLTSVALPIYTSDLSSNVCDLQEKTTKGKKNEAGDETTKEQKKKKKQGDDDDDEEEEEEIPQLVPIETPSKRPRMQVGVSSSLCSPTSAPSSSIYVLMFQKPTRPAAAKKVTTGSKVTTRSPVTKASIKATRKAGRVAQRGRRKVPGGK</sequence>
<evidence type="ECO:0000256" key="4">
    <source>
        <dbReference type="ARBA" id="ARBA00022843"/>
    </source>
</evidence>